<dbReference type="InterPro" id="IPR010426">
    <property type="entry name" value="MTTB_MeTrfase"/>
</dbReference>
<accession>A0A2T6B0Q2</accession>
<evidence type="ECO:0000313" key="5">
    <source>
        <dbReference type="EMBL" id="PTX49605.1"/>
    </source>
</evidence>
<evidence type="ECO:0000256" key="3">
    <source>
        <dbReference type="ARBA" id="ARBA00022679"/>
    </source>
</evidence>
<dbReference type="GO" id="GO:0015948">
    <property type="term" value="P:methanogenesis"/>
    <property type="evidence" value="ECO:0007669"/>
    <property type="project" value="InterPro"/>
</dbReference>
<dbReference type="InterPro" id="IPR038601">
    <property type="entry name" value="MttB-like_sf"/>
</dbReference>
<evidence type="ECO:0000256" key="2">
    <source>
        <dbReference type="ARBA" id="ARBA00022603"/>
    </source>
</evidence>
<keyword evidence="6" id="KW-1185">Reference proteome</keyword>
<comment type="caution">
    <text evidence="5">The sequence shown here is derived from an EMBL/GenBank/DDBJ whole genome shotgun (WGS) entry which is preliminary data.</text>
</comment>
<proteinExistence type="inferred from homology"/>
<sequence>MDDLNTDMNESGRGRRRSGGRDMRRSERGTGATRGVHVPYITRGIPTYDVMGEENLLKIEAAADRILAETGLEFRDDPEALDLWRRAGAKVEGVSVKFEPGMLREIVRTAPAEFTQHARNPANNVQIGGRNVVFAPAYGSPFVMDLDRGRRFGTIEDFTNFIKLAQSSPWFHHSGGTICEPTDVPVNKRHLDMVYAHIKYSDRAFLGSVTAAERAADSVEMARILFGADMADRNCVIMGNFNVNSPLVWDGTMTRGMREYARAGQGTILVPFILGGAMGPVTSAGAIAQALAETLAGCALTQLERPGAPVVFGNFLSSMSLRSGSPTFGTPEPAIGSMVIGQLARRLNLPLRCAGNFTTSKLPDAQAMMEGTMS</sequence>
<feature type="compositionally biased region" description="Basic and acidic residues" evidence="4">
    <location>
        <begin position="19"/>
        <end position="28"/>
    </location>
</feature>
<name>A0A2T6B0Q2_9RHOB</name>
<feature type="non-terminal residue" evidence="5">
    <location>
        <position position="374"/>
    </location>
</feature>
<dbReference type="EMBL" id="QBKP01000007">
    <property type="protein sequence ID" value="PTX49605.1"/>
    <property type="molecule type" value="Genomic_DNA"/>
</dbReference>
<evidence type="ECO:0000313" key="6">
    <source>
        <dbReference type="Proteomes" id="UP000244224"/>
    </source>
</evidence>
<dbReference type="Gene3D" id="3.20.20.480">
    <property type="entry name" value="Trimethylamine methyltransferase-like"/>
    <property type="match status" value="1"/>
</dbReference>
<dbReference type="GO" id="GO:0008168">
    <property type="term" value="F:methyltransferase activity"/>
    <property type="evidence" value="ECO:0007669"/>
    <property type="project" value="UniProtKB-KW"/>
</dbReference>
<keyword evidence="2 5" id="KW-0489">Methyltransferase</keyword>
<keyword evidence="3 5" id="KW-0808">Transferase</keyword>
<dbReference type="Proteomes" id="UP000244224">
    <property type="component" value="Unassembled WGS sequence"/>
</dbReference>
<dbReference type="RefSeq" id="WP_108129207.1">
    <property type="nucleotide sequence ID" value="NZ_QBKP01000007.1"/>
</dbReference>
<evidence type="ECO:0000256" key="4">
    <source>
        <dbReference type="SAM" id="MobiDB-lite"/>
    </source>
</evidence>
<dbReference type="GO" id="GO:0032259">
    <property type="term" value="P:methylation"/>
    <property type="evidence" value="ECO:0007669"/>
    <property type="project" value="UniProtKB-KW"/>
</dbReference>
<dbReference type="AlphaFoldDB" id="A0A2T6B0Q2"/>
<protein>
    <submittedName>
        <fullName evidence="5">Trimethylamine methyltransferase MttB</fullName>
    </submittedName>
</protein>
<reference evidence="5 6" key="1">
    <citation type="submission" date="2018-04" db="EMBL/GenBank/DDBJ databases">
        <title>Genomic Encyclopedia of Archaeal and Bacterial Type Strains, Phase II (KMG-II): from individual species to whole genera.</title>
        <authorList>
            <person name="Goeker M."/>
        </authorList>
    </citation>
    <scope>NUCLEOTIDE SEQUENCE [LARGE SCALE GENOMIC DNA]</scope>
    <source>
        <strain evidence="5 6">DSM 21823</strain>
    </source>
</reference>
<comment type="similarity">
    <text evidence="1">Belongs to the trimethylamine methyltransferase family.</text>
</comment>
<dbReference type="Pfam" id="PF06253">
    <property type="entry name" value="MTTB"/>
    <property type="match status" value="1"/>
</dbReference>
<organism evidence="5 6">
    <name type="scientific">Gemmobacter caeni</name>
    <dbReference type="NCBI Taxonomy" id="589035"/>
    <lineage>
        <taxon>Bacteria</taxon>
        <taxon>Pseudomonadati</taxon>
        <taxon>Pseudomonadota</taxon>
        <taxon>Alphaproteobacteria</taxon>
        <taxon>Rhodobacterales</taxon>
        <taxon>Paracoccaceae</taxon>
        <taxon>Gemmobacter</taxon>
    </lineage>
</organism>
<gene>
    <name evidence="5" type="ORF">C8N34_107253</name>
</gene>
<evidence type="ECO:0000256" key="1">
    <source>
        <dbReference type="ARBA" id="ARBA00007137"/>
    </source>
</evidence>
<feature type="region of interest" description="Disordered" evidence="4">
    <location>
        <begin position="1"/>
        <end position="34"/>
    </location>
</feature>